<proteinExistence type="predicted"/>
<sequence length="82" mass="9663">MKNENIYKLKNGKTAKIIGFDDWDRILIKIYGFEQLFCIVSGKIYSRTKDYGEPCSPLNDDHQPLPREMEKIRSSYYDSCSF</sequence>
<protein>
    <submittedName>
        <fullName evidence="1">Uncharacterized protein</fullName>
    </submittedName>
</protein>
<accession>A0A8J2Z370</accession>
<reference evidence="1" key="2">
    <citation type="submission" date="2020-09" db="EMBL/GenBank/DDBJ databases">
        <authorList>
            <person name="Sun Q."/>
            <person name="Zhou Y."/>
        </authorList>
    </citation>
    <scope>NUCLEOTIDE SEQUENCE</scope>
    <source>
        <strain evidence="1">CGMCC 1.15758</strain>
    </source>
</reference>
<keyword evidence="2" id="KW-1185">Reference proteome</keyword>
<dbReference type="AlphaFoldDB" id="A0A8J2Z370"/>
<comment type="caution">
    <text evidence="1">The sequence shown here is derived from an EMBL/GenBank/DDBJ whole genome shotgun (WGS) entry which is preliminary data.</text>
</comment>
<reference evidence="1" key="1">
    <citation type="journal article" date="2014" name="Int. J. Syst. Evol. Microbiol.">
        <title>Complete genome sequence of Corynebacterium casei LMG S-19264T (=DSM 44701T), isolated from a smear-ripened cheese.</title>
        <authorList>
            <consortium name="US DOE Joint Genome Institute (JGI-PGF)"/>
            <person name="Walter F."/>
            <person name="Albersmeier A."/>
            <person name="Kalinowski J."/>
            <person name="Ruckert C."/>
        </authorList>
    </citation>
    <scope>NUCLEOTIDE SEQUENCE</scope>
    <source>
        <strain evidence="1">CGMCC 1.15758</strain>
    </source>
</reference>
<evidence type="ECO:0000313" key="1">
    <source>
        <dbReference type="EMBL" id="GGF91456.1"/>
    </source>
</evidence>
<dbReference type="EMBL" id="BMJS01000004">
    <property type="protein sequence ID" value="GGF91456.1"/>
    <property type="molecule type" value="Genomic_DNA"/>
</dbReference>
<dbReference type="Proteomes" id="UP000636949">
    <property type="component" value="Unassembled WGS sequence"/>
</dbReference>
<gene>
    <name evidence="1" type="ORF">GCM10010995_05860</name>
</gene>
<evidence type="ECO:0000313" key="2">
    <source>
        <dbReference type="Proteomes" id="UP000636949"/>
    </source>
</evidence>
<organism evidence="1 2">
    <name type="scientific">Cysteiniphilum litorale</name>
    <dbReference type="NCBI Taxonomy" id="2056700"/>
    <lineage>
        <taxon>Bacteria</taxon>
        <taxon>Pseudomonadati</taxon>
        <taxon>Pseudomonadota</taxon>
        <taxon>Gammaproteobacteria</taxon>
        <taxon>Thiotrichales</taxon>
        <taxon>Fastidiosibacteraceae</taxon>
        <taxon>Cysteiniphilum</taxon>
    </lineage>
</organism>
<name>A0A8J2Z370_9GAMM</name>
<dbReference type="RefSeq" id="WP_117001737.1">
    <property type="nucleotide sequence ID" value="NZ_BMJS01000004.1"/>
</dbReference>